<evidence type="ECO:0000256" key="1">
    <source>
        <dbReference type="ARBA" id="ARBA00004127"/>
    </source>
</evidence>
<organism evidence="7 10">
    <name type="scientific">Aeromicrobium tamlense</name>
    <dbReference type="NCBI Taxonomy" id="375541"/>
    <lineage>
        <taxon>Bacteria</taxon>
        <taxon>Bacillati</taxon>
        <taxon>Actinomycetota</taxon>
        <taxon>Actinomycetes</taxon>
        <taxon>Propionibacteriales</taxon>
        <taxon>Nocardioidaceae</taxon>
        <taxon>Aeromicrobium</taxon>
    </lineage>
</organism>
<dbReference type="Proteomes" id="UP000659061">
    <property type="component" value="Unassembled WGS sequence"/>
</dbReference>
<reference evidence="7" key="2">
    <citation type="submission" date="2020-09" db="EMBL/GenBank/DDBJ databases">
        <title>Novel species in genus Aeromicrobium.</title>
        <authorList>
            <person name="Zhang G."/>
        </authorList>
    </citation>
    <scope>NUCLEOTIDE SEQUENCE</scope>
    <source>
        <strain evidence="7">SSW1-57</strain>
    </source>
</reference>
<feature type="domain" description="DUF202" evidence="6">
    <location>
        <begin position="8"/>
        <end position="58"/>
    </location>
</feature>
<dbReference type="GO" id="GO:0012505">
    <property type="term" value="C:endomembrane system"/>
    <property type="evidence" value="ECO:0007669"/>
    <property type="project" value="UniProtKB-SubCell"/>
</dbReference>
<keyword evidence="2 5" id="KW-0812">Transmembrane</keyword>
<evidence type="ECO:0000313" key="8">
    <source>
        <dbReference type="EMBL" id="NYI39835.1"/>
    </source>
</evidence>
<gene>
    <name evidence="8" type="ORF">BJ975_003210</name>
    <name evidence="7" type="ORF">IDH50_04645</name>
</gene>
<evidence type="ECO:0000313" key="9">
    <source>
        <dbReference type="Proteomes" id="UP000587211"/>
    </source>
</evidence>
<feature type="transmembrane region" description="Helical" evidence="5">
    <location>
        <begin position="39"/>
        <end position="59"/>
    </location>
</feature>
<feature type="transmembrane region" description="Helical" evidence="5">
    <location>
        <begin position="80"/>
        <end position="99"/>
    </location>
</feature>
<protein>
    <submittedName>
        <fullName evidence="7">DUF202 domain-containing protein</fullName>
    </submittedName>
    <submittedName>
        <fullName evidence="8">Uncharacterized membrane protein YidH (DUF202 family)</fullName>
    </submittedName>
</protein>
<comment type="caution">
    <text evidence="7">The sequence shown here is derived from an EMBL/GenBank/DDBJ whole genome shotgun (WGS) entry which is preliminary data.</text>
</comment>
<evidence type="ECO:0000256" key="3">
    <source>
        <dbReference type="ARBA" id="ARBA00022989"/>
    </source>
</evidence>
<dbReference type="EMBL" id="JACWMT010000001">
    <property type="protein sequence ID" value="MBD1269511.1"/>
    <property type="molecule type" value="Genomic_DNA"/>
</dbReference>
<accession>A0A8I0KGD9</accession>
<evidence type="ECO:0000256" key="5">
    <source>
        <dbReference type="SAM" id="Phobius"/>
    </source>
</evidence>
<keyword evidence="9" id="KW-1185">Reference proteome</keyword>
<sequence length="100" mass="11047">MTEHREPTERTVLAWQRTLLSLVVMFVVTARIALEGDRAWTFVLASVAAVLMLVLFVPLHLRSRRLPEQALVLRDGKAPLLLAASLALPAAALLLQVALR</sequence>
<keyword evidence="4 5" id="KW-0472">Membrane</keyword>
<evidence type="ECO:0000313" key="7">
    <source>
        <dbReference type="EMBL" id="MBD1269511.1"/>
    </source>
</evidence>
<reference evidence="8 9" key="1">
    <citation type="submission" date="2020-07" db="EMBL/GenBank/DDBJ databases">
        <title>Sequencing the genomes of 1000 actinobacteria strains.</title>
        <authorList>
            <person name="Klenk H.-P."/>
        </authorList>
    </citation>
    <scope>NUCLEOTIDE SEQUENCE [LARGE SCALE GENOMIC DNA]</scope>
    <source>
        <strain evidence="8 9">DSM 19087</strain>
    </source>
</reference>
<dbReference type="AlphaFoldDB" id="A0A8I0KGD9"/>
<keyword evidence="3 5" id="KW-1133">Transmembrane helix</keyword>
<dbReference type="Proteomes" id="UP000587211">
    <property type="component" value="Unassembled WGS sequence"/>
</dbReference>
<evidence type="ECO:0000256" key="4">
    <source>
        <dbReference type="ARBA" id="ARBA00023136"/>
    </source>
</evidence>
<comment type="subcellular location">
    <subcellularLocation>
        <location evidence="1">Endomembrane system</location>
        <topology evidence="1">Multi-pass membrane protein</topology>
    </subcellularLocation>
</comment>
<name>A0A8I0KGD9_9ACTN</name>
<proteinExistence type="predicted"/>
<feature type="transmembrane region" description="Helical" evidence="5">
    <location>
        <begin position="12"/>
        <end position="33"/>
    </location>
</feature>
<dbReference type="Pfam" id="PF02656">
    <property type="entry name" value="DUF202"/>
    <property type="match status" value="1"/>
</dbReference>
<dbReference type="EMBL" id="JACBZN010000001">
    <property type="protein sequence ID" value="NYI39835.1"/>
    <property type="molecule type" value="Genomic_DNA"/>
</dbReference>
<dbReference type="RefSeq" id="WP_179427804.1">
    <property type="nucleotide sequence ID" value="NZ_BAAAMP010000002.1"/>
</dbReference>
<dbReference type="InterPro" id="IPR003807">
    <property type="entry name" value="DUF202"/>
</dbReference>
<evidence type="ECO:0000256" key="2">
    <source>
        <dbReference type="ARBA" id="ARBA00022692"/>
    </source>
</evidence>
<evidence type="ECO:0000313" key="10">
    <source>
        <dbReference type="Proteomes" id="UP000659061"/>
    </source>
</evidence>
<evidence type="ECO:0000259" key="6">
    <source>
        <dbReference type="Pfam" id="PF02656"/>
    </source>
</evidence>